<evidence type="ECO:0000313" key="1">
    <source>
        <dbReference type="EMBL" id="QDS89130.1"/>
    </source>
</evidence>
<accession>A0A517M2N2</accession>
<dbReference type="Pfam" id="PF09720">
    <property type="entry name" value="Unstab_antitox"/>
    <property type="match status" value="1"/>
</dbReference>
<gene>
    <name evidence="1" type="ORF">EC9_33270</name>
</gene>
<keyword evidence="2" id="KW-1185">Reference proteome</keyword>
<dbReference type="AlphaFoldDB" id="A0A517M2N2"/>
<dbReference type="OrthoDB" id="291542at2"/>
<dbReference type="InterPro" id="IPR013406">
    <property type="entry name" value="CHP02574_addiction_mod"/>
</dbReference>
<proteinExistence type="predicted"/>
<organism evidence="1 2">
    <name type="scientific">Rosistilla ulvae</name>
    <dbReference type="NCBI Taxonomy" id="1930277"/>
    <lineage>
        <taxon>Bacteria</taxon>
        <taxon>Pseudomonadati</taxon>
        <taxon>Planctomycetota</taxon>
        <taxon>Planctomycetia</taxon>
        <taxon>Pirellulales</taxon>
        <taxon>Pirellulaceae</taxon>
        <taxon>Rosistilla</taxon>
    </lineage>
</organism>
<dbReference type="EMBL" id="CP036261">
    <property type="protein sequence ID" value="QDS89130.1"/>
    <property type="molecule type" value="Genomic_DNA"/>
</dbReference>
<reference evidence="1 2" key="1">
    <citation type="submission" date="2019-02" db="EMBL/GenBank/DDBJ databases">
        <title>Deep-cultivation of Planctomycetes and their phenomic and genomic characterization uncovers novel biology.</title>
        <authorList>
            <person name="Wiegand S."/>
            <person name="Jogler M."/>
            <person name="Boedeker C."/>
            <person name="Pinto D."/>
            <person name="Vollmers J."/>
            <person name="Rivas-Marin E."/>
            <person name="Kohn T."/>
            <person name="Peeters S.H."/>
            <person name="Heuer A."/>
            <person name="Rast P."/>
            <person name="Oberbeckmann S."/>
            <person name="Bunk B."/>
            <person name="Jeske O."/>
            <person name="Meyerdierks A."/>
            <person name="Storesund J.E."/>
            <person name="Kallscheuer N."/>
            <person name="Luecker S."/>
            <person name="Lage O.M."/>
            <person name="Pohl T."/>
            <person name="Merkel B.J."/>
            <person name="Hornburger P."/>
            <person name="Mueller R.-W."/>
            <person name="Bruemmer F."/>
            <person name="Labrenz M."/>
            <person name="Spormann A.M."/>
            <person name="Op den Camp H."/>
            <person name="Overmann J."/>
            <person name="Amann R."/>
            <person name="Jetten M.S.M."/>
            <person name="Mascher T."/>
            <person name="Medema M.H."/>
            <person name="Devos D.P."/>
            <person name="Kaster A.-K."/>
            <person name="Ovreas L."/>
            <person name="Rohde M."/>
            <person name="Galperin M.Y."/>
            <person name="Jogler C."/>
        </authorList>
    </citation>
    <scope>NUCLEOTIDE SEQUENCE [LARGE SCALE GENOMIC DNA]</scope>
    <source>
        <strain evidence="1 2">EC9</strain>
    </source>
</reference>
<sequence>MNLETIIDGLSRDQQIIAMEMLWKRLSQGPDNAAPPTWHRDIVAERVAGLQDGTESLSDWADAKKRLAVRLQ</sequence>
<evidence type="ECO:0000313" key="2">
    <source>
        <dbReference type="Proteomes" id="UP000319557"/>
    </source>
</evidence>
<protein>
    <submittedName>
        <fullName evidence="1">Addiction module component</fullName>
    </submittedName>
</protein>
<dbReference type="RefSeq" id="WP_145346694.1">
    <property type="nucleotide sequence ID" value="NZ_CP036261.1"/>
</dbReference>
<dbReference type="KEGG" id="ruv:EC9_33270"/>
<dbReference type="Proteomes" id="UP000319557">
    <property type="component" value="Chromosome"/>
</dbReference>
<name>A0A517M2N2_9BACT</name>